<protein>
    <submittedName>
        <fullName evidence="6">Agmatinase</fullName>
        <ecNumber evidence="6">3.5.3.11</ecNumber>
    </submittedName>
</protein>
<keyword evidence="4" id="KW-0464">Manganese</keyword>
<dbReference type="CDD" id="cd11592">
    <property type="entry name" value="Agmatinase_PAH"/>
    <property type="match status" value="1"/>
</dbReference>
<feature type="binding site" evidence="4">
    <location>
        <position position="147"/>
    </location>
    <ligand>
        <name>Mn(2+)</name>
        <dbReference type="ChEBI" id="CHEBI:29035"/>
        <label>1</label>
    </ligand>
</feature>
<dbReference type="SUPFAM" id="SSF52768">
    <property type="entry name" value="Arginase/deacetylase"/>
    <property type="match status" value="1"/>
</dbReference>
<feature type="binding site" evidence="4">
    <location>
        <position position="124"/>
    </location>
    <ligand>
        <name>Mn(2+)</name>
        <dbReference type="ChEBI" id="CHEBI:29035"/>
        <label>2</label>
    </ligand>
</feature>
<dbReference type="Proteomes" id="UP000593594">
    <property type="component" value="Chromosome"/>
</dbReference>
<dbReference type="AlphaFoldDB" id="A0A7S8HD94"/>
<evidence type="ECO:0000256" key="2">
    <source>
        <dbReference type="ARBA" id="ARBA00022723"/>
    </source>
</evidence>
<dbReference type="NCBIfam" id="TIGR01230">
    <property type="entry name" value="agmatinase"/>
    <property type="match status" value="1"/>
</dbReference>
<name>A0A7S8HD94_9HYPH</name>
<evidence type="ECO:0000256" key="5">
    <source>
        <dbReference type="RuleBase" id="RU003684"/>
    </source>
</evidence>
<feature type="binding site" evidence="4">
    <location>
        <position position="239"/>
    </location>
    <ligand>
        <name>Mn(2+)</name>
        <dbReference type="ChEBI" id="CHEBI:29035"/>
        <label>1</label>
    </ligand>
</feature>
<dbReference type="GO" id="GO:0033389">
    <property type="term" value="P:putrescine biosynthetic process from arginine, via agmatine"/>
    <property type="evidence" value="ECO:0007669"/>
    <property type="project" value="TreeGrafter"/>
</dbReference>
<dbReference type="InterPro" id="IPR020855">
    <property type="entry name" value="Ureohydrolase_Mn_BS"/>
</dbReference>
<sequence length="313" mass="33585">MSALPTDSLETPRFCGIPTFMRLPQADTLDGLDAAVIGIPSDSGAPFRTGARFGPNAVRQMSIMLRPINPYRGGLDVFERIRVADVGDTPVVPGYEVRSLERIEASVSALVEAGIVPFGIGGDHSVTLAELRAVAKRHGPVALIQFDSHTDTWDKYFAGERYSAGTPFRRGVEENIIDPAHSIQIGMRGSLFQPSDVSQSLDLGFDVVTTDELFEMGFDVLASRIAERVAGRPAFITFDMDFVDPASAPGVQTPESGGASARETLDLVRRLHGIDLVGCDVVEINPQYDGPGQITALLGATVLAEFLALLADR</sequence>
<dbReference type="Pfam" id="PF00491">
    <property type="entry name" value="Arginase"/>
    <property type="match status" value="1"/>
</dbReference>
<dbReference type="EC" id="3.5.3.11" evidence="6"/>
<dbReference type="PROSITE" id="PS51409">
    <property type="entry name" value="ARGINASE_2"/>
    <property type="match status" value="1"/>
</dbReference>
<keyword evidence="7" id="KW-1185">Reference proteome</keyword>
<evidence type="ECO:0000256" key="3">
    <source>
        <dbReference type="ARBA" id="ARBA00022801"/>
    </source>
</evidence>
<comment type="similarity">
    <text evidence="1">Belongs to the arginase family. Agmatinase subfamily.</text>
</comment>
<keyword evidence="2 4" id="KW-0479">Metal-binding</keyword>
<feature type="binding site" evidence="4">
    <location>
        <position position="149"/>
    </location>
    <ligand>
        <name>Mn(2+)</name>
        <dbReference type="ChEBI" id="CHEBI:29035"/>
        <label>1</label>
    </ligand>
</feature>
<keyword evidence="3 5" id="KW-0378">Hydrolase</keyword>
<feature type="binding site" evidence="4">
    <location>
        <position position="241"/>
    </location>
    <ligand>
        <name>Mn(2+)</name>
        <dbReference type="ChEBI" id="CHEBI:29035"/>
        <label>1</label>
    </ligand>
</feature>
<dbReference type="GO" id="GO:0046872">
    <property type="term" value="F:metal ion binding"/>
    <property type="evidence" value="ECO:0007669"/>
    <property type="project" value="UniProtKB-KW"/>
</dbReference>
<accession>A0A7S8HD94</accession>
<proteinExistence type="inferred from homology"/>
<evidence type="ECO:0000313" key="6">
    <source>
        <dbReference type="EMBL" id="QPC44083.1"/>
    </source>
</evidence>
<comment type="cofactor">
    <cofactor evidence="4">
        <name>Mn(2+)</name>
        <dbReference type="ChEBI" id="CHEBI:29035"/>
    </cofactor>
    <text evidence="4">Binds 2 manganese ions per subunit.</text>
</comment>
<dbReference type="Gene3D" id="3.40.800.10">
    <property type="entry name" value="Ureohydrolase domain"/>
    <property type="match status" value="1"/>
</dbReference>
<dbReference type="InterPro" id="IPR005925">
    <property type="entry name" value="Agmatinase-rel"/>
</dbReference>
<dbReference type="PRINTS" id="PR00116">
    <property type="entry name" value="ARGINASE"/>
</dbReference>
<dbReference type="PIRSF" id="PIRSF036979">
    <property type="entry name" value="Arginase"/>
    <property type="match status" value="1"/>
</dbReference>
<reference evidence="6 7" key="1">
    <citation type="submission" date="2020-06" db="EMBL/GenBank/DDBJ databases">
        <title>Genome sequence of 2 isolates from Red Sea Mangroves.</title>
        <authorList>
            <person name="Sefrji F."/>
            <person name="Michoud G."/>
            <person name="Merlino G."/>
            <person name="Daffonchio D."/>
        </authorList>
    </citation>
    <scope>NUCLEOTIDE SEQUENCE [LARGE SCALE GENOMIC DNA]</scope>
    <source>
        <strain evidence="6 7">R1DC25</strain>
    </source>
</reference>
<evidence type="ECO:0000313" key="7">
    <source>
        <dbReference type="Proteomes" id="UP000593594"/>
    </source>
</evidence>
<evidence type="ECO:0000256" key="4">
    <source>
        <dbReference type="PIRSR" id="PIRSR036979-1"/>
    </source>
</evidence>
<dbReference type="InterPro" id="IPR023696">
    <property type="entry name" value="Ureohydrolase_dom_sf"/>
</dbReference>
<feature type="binding site" evidence="4">
    <location>
        <position position="151"/>
    </location>
    <ligand>
        <name>Mn(2+)</name>
        <dbReference type="ChEBI" id="CHEBI:29035"/>
        <label>1</label>
    </ligand>
</feature>
<evidence type="ECO:0000256" key="1">
    <source>
        <dbReference type="ARBA" id="ARBA00009227"/>
    </source>
</evidence>
<gene>
    <name evidence="6" type="primary">speB</name>
    <name evidence="6" type="ORF">HW532_16115</name>
</gene>
<dbReference type="PROSITE" id="PS01053">
    <property type="entry name" value="ARGINASE_1"/>
    <property type="match status" value="1"/>
</dbReference>
<dbReference type="EMBL" id="CP058214">
    <property type="protein sequence ID" value="QPC44083.1"/>
    <property type="molecule type" value="Genomic_DNA"/>
</dbReference>
<dbReference type="InterPro" id="IPR006035">
    <property type="entry name" value="Ureohydrolase"/>
</dbReference>
<dbReference type="GO" id="GO:0008783">
    <property type="term" value="F:agmatinase activity"/>
    <property type="evidence" value="ECO:0007669"/>
    <property type="project" value="UniProtKB-EC"/>
</dbReference>
<dbReference type="PANTHER" id="PTHR11358:SF26">
    <property type="entry name" value="GUANIDINO ACID HYDROLASE, MITOCHONDRIAL"/>
    <property type="match status" value="1"/>
</dbReference>
<dbReference type="KEGG" id="kmn:HW532_16115"/>
<dbReference type="RefSeq" id="WP_213161446.1">
    <property type="nucleotide sequence ID" value="NZ_CP058214.1"/>
</dbReference>
<organism evidence="6 7">
    <name type="scientific">Kaustia mangrovi</name>
    <dbReference type="NCBI Taxonomy" id="2593653"/>
    <lineage>
        <taxon>Bacteria</taxon>
        <taxon>Pseudomonadati</taxon>
        <taxon>Pseudomonadota</taxon>
        <taxon>Alphaproteobacteria</taxon>
        <taxon>Hyphomicrobiales</taxon>
        <taxon>Parvibaculaceae</taxon>
        <taxon>Kaustia</taxon>
    </lineage>
</organism>
<dbReference type="PANTHER" id="PTHR11358">
    <property type="entry name" value="ARGINASE/AGMATINASE"/>
    <property type="match status" value="1"/>
</dbReference>